<dbReference type="GO" id="GO:0005576">
    <property type="term" value="C:extracellular region"/>
    <property type="evidence" value="ECO:0007669"/>
    <property type="project" value="UniProtKB-SubCell"/>
</dbReference>
<dbReference type="InterPro" id="IPR045474">
    <property type="entry name" value="GEVED"/>
</dbReference>
<dbReference type="Gene3D" id="2.60.40.3440">
    <property type="match status" value="2"/>
</dbReference>
<proteinExistence type="predicted"/>
<dbReference type="SUPFAM" id="SSF63446">
    <property type="entry name" value="Type I dockerin domain"/>
    <property type="match status" value="1"/>
</dbReference>
<dbReference type="OrthoDB" id="227529at2"/>
<evidence type="ECO:0000259" key="7">
    <source>
        <dbReference type="Pfam" id="PF20009"/>
    </source>
</evidence>
<dbReference type="InterPro" id="IPR002105">
    <property type="entry name" value="Dockerin_1_rpt"/>
</dbReference>
<name>A0A517SY70_9BACT</name>
<evidence type="ECO:0000256" key="2">
    <source>
        <dbReference type="ARBA" id="ARBA00022525"/>
    </source>
</evidence>
<evidence type="ECO:0000256" key="1">
    <source>
        <dbReference type="ARBA" id="ARBA00004613"/>
    </source>
</evidence>
<feature type="domain" description="Planctomycete extracellular" evidence="5">
    <location>
        <begin position="29"/>
        <end position="47"/>
    </location>
</feature>
<dbReference type="InterPro" id="IPR011506">
    <property type="entry name" value="Planctomycete_extracellular"/>
</dbReference>
<evidence type="ECO:0000256" key="3">
    <source>
        <dbReference type="ARBA" id="ARBA00022729"/>
    </source>
</evidence>
<dbReference type="SUPFAM" id="SSF117074">
    <property type="entry name" value="Hypothetical protein PA1324"/>
    <property type="match status" value="1"/>
</dbReference>
<feature type="domain" description="GEVED" evidence="7">
    <location>
        <begin position="789"/>
        <end position="862"/>
    </location>
</feature>
<dbReference type="InterPro" id="IPR036439">
    <property type="entry name" value="Dockerin_dom_sf"/>
</dbReference>
<keyword evidence="9" id="KW-1185">Reference proteome</keyword>
<keyword evidence="3" id="KW-0732">Signal</keyword>
<dbReference type="Proteomes" id="UP000315003">
    <property type="component" value="Chromosome"/>
</dbReference>
<dbReference type="Pfam" id="PF17210">
    <property type="entry name" value="SdrD_B"/>
    <property type="match status" value="1"/>
</dbReference>
<dbReference type="Pfam" id="PF00404">
    <property type="entry name" value="Dockerin_1"/>
    <property type="match status" value="1"/>
</dbReference>
<dbReference type="Pfam" id="PF17963">
    <property type="entry name" value="Big_9"/>
    <property type="match status" value="2"/>
</dbReference>
<feature type="domain" description="SD-repeat containing protein B" evidence="6">
    <location>
        <begin position="605"/>
        <end position="693"/>
    </location>
</feature>
<feature type="region of interest" description="Disordered" evidence="4">
    <location>
        <begin position="1"/>
        <end position="30"/>
    </location>
</feature>
<dbReference type="GO" id="GO:0000272">
    <property type="term" value="P:polysaccharide catabolic process"/>
    <property type="evidence" value="ECO:0007669"/>
    <property type="project" value="InterPro"/>
</dbReference>
<reference evidence="8 9" key="1">
    <citation type="submission" date="2019-02" db="EMBL/GenBank/DDBJ databases">
        <title>Deep-cultivation of Planctomycetes and their phenomic and genomic characterization uncovers novel biology.</title>
        <authorList>
            <person name="Wiegand S."/>
            <person name="Jogler M."/>
            <person name="Boedeker C."/>
            <person name="Pinto D."/>
            <person name="Vollmers J."/>
            <person name="Rivas-Marin E."/>
            <person name="Kohn T."/>
            <person name="Peeters S.H."/>
            <person name="Heuer A."/>
            <person name="Rast P."/>
            <person name="Oberbeckmann S."/>
            <person name="Bunk B."/>
            <person name="Jeske O."/>
            <person name="Meyerdierks A."/>
            <person name="Storesund J.E."/>
            <person name="Kallscheuer N."/>
            <person name="Luecker S."/>
            <person name="Lage O.M."/>
            <person name="Pohl T."/>
            <person name="Merkel B.J."/>
            <person name="Hornburger P."/>
            <person name="Mueller R.-W."/>
            <person name="Bruemmer F."/>
            <person name="Labrenz M."/>
            <person name="Spormann A.M."/>
            <person name="Op den Camp H."/>
            <person name="Overmann J."/>
            <person name="Amann R."/>
            <person name="Jetten M.S.M."/>
            <person name="Mascher T."/>
            <person name="Medema M.H."/>
            <person name="Devos D.P."/>
            <person name="Kaster A.-K."/>
            <person name="Ovreas L."/>
            <person name="Rohde M."/>
            <person name="Galperin M.Y."/>
            <person name="Jogler C."/>
        </authorList>
    </citation>
    <scope>NUCLEOTIDE SEQUENCE [LARGE SCALE GENOMIC DNA]</scope>
    <source>
        <strain evidence="8 9">SV_7m_r</strain>
    </source>
</reference>
<evidence type="ECO:0000313" key="8">
    <source>
        <dbReference type="EMBL" id="QDT61042.1"/>
    </source>
</evidence>
<comment type="subcellular location">
    <subcellularLocation>
        <location evidence="1">Secreted</location>
    </subcellularLocation>
</comment>
<accession>A0A517SY70</accession>
<evidence type="ECO:0000259" key="6">
    <source>
        <dbReference type="Pfam" id="PF17210"/>
    </source>
</evidence>
<evidence type="ECO:0000259" key="5">
    <source>
        <dbReference type="Pfam" id="PF07595"/>
    </source>
</evidence>
<dbReference type="InterPro" id="IPR013783">
    <property type="entry name" value="Ig-like_fold"/>
</dbReference>
<dbReference type="Pfam" id="PF20009">
    <property type="entry name" value="GEVED"/>
    <property type="match status" value="1"/>
</dbReference>
<organism evidence="8 9">
    <name type="scientific">Stieleria bergensis</name>
    <dbReference type="NCBI Taxonomy" id="2528025"/>
    <lineage>
        <taxon>Bacteria</taxon>
        <taxon>Pseudomonadati</taxon>
        <taxon>Planctomycetota</taxon>
        <taxon>Planctomycetia</taxon>
        <taxon>Pirellulales</taxon>
        <taxon>Pirellulaceae</taxon>
        <taxon>Stieleria</taxon>
    </lineage>
</organism>
<evidence type="ECO:0000313" key="9">
    <source>
        <dbReference type="Proteomes" id="UP000315003"/>
    </source>
</evidence>
<dbReference type="InterPro" id="IPR033764">
    <property type="entry name" value="Sdr_B"/>
</dbReference>
<dbReference type="Gene3D" id="2.60.40.10">
    <property type="entry name" value="Immunoglobulins"/>
    <property type="match status" value="2"/>
</dbReference>
<dbReference type="GO" id="GO:0004553">
    <property type="term" value="F:hydrolase activity, hydrolyzing O-glycosyl compounds"/>
    <property type="evidence" value="ECO:0007669"/>
    <property type="project" value="InterPro"/>
</dbReference>
<dbReference type="RefSeq" id="WP_145274627.1">
    <property type="nucleotide sequence ID" value="NZ_CP036272.1"/>
</dbReference>
<protein>
    <submittedName>
        <fullName evidence="8">Serine-aspartate repeat-containing protein C</fullName>
    </submittedName>
</protein>
<evidence type="ECO:0000256" key="4">
    <source>
        <dbReference type="SAM" id="MobiDB-lite"/>
    </source>
</evidence>
<dbReference type="Pfam" id="PF07595">
    <property type="entry name" value="Planc_extracel"/>
    <property type="match status" value="1"/>
</dbReference>
<keyword evidence="2" id="KW-0964">Secreted</keyword>
<sequence>MTHRSNSKTTRNASSKLRKRADVRRSAEQKRRLLMETMEDRRMLAVTIDPSIFEPQLPRNVGTVAAYQFNEQELANSPGGNDTFNSAEFVPLGTLPGQQNTIDLNGQMSSTRNAQGRFITDVDTYAVDLRAGDILDLALTGAVGNMSVYYGEGTSRPGQFYFGADDSQAILYGDGSPLQDVGSAVAAQVIPEDGRYYIALAPTFNTSVYSMGMRVYRPIMEQTPVGTKQILYVDFDGGYYSTDLISGSTLPRGLVRFPSLQENLDVLGFTNPNAVDIIELQEEIMEEVRRAFGTLATFGTNGDYDSTGVGGDFGIEIIGSNEVPELISLRDPDSQYYDLNLSSNPLLTRMLVGAEEADVGLTGLLGIAQSVDVGNFDTSEIGLVLMDAVPGAATIPLSPSASQSSAMARLIANTIVHEAAHTFGERHTDGTNTIYNIVDGPGPLVIEQGDLGVGFDGVYGTADDTNSIFPDTDAFDLNEGLLGYSRTGPSLSHSLSTGTIGTPISGTAWNDANQDGRFAGEVGLEGVTIFADVDGDGVQDPSEPSDVTDVNGNYSLLVAAGMQWNIVAVPDVQYVSTSTNPVAAAGGATDVNFGFYKLIPDADGVVFADFNGNGNPDNTEPGLQGVTVYLDQNDNDILDAGDVTAVSDANGRYRIEFPGAGTYTLRADVPAGFQQTSPVGSEYSVDFDGIALTENFFFGLLPSRDYGDAPDTYGTFSTSGGPSHGLSSNIGLGLLVDRETNGAPSSTALGDDNNGIDDEDGISLTAPFGPGGTGAIDVYIRNTSGEPAYLQGWVDFDASGTFDNDEQVFTNVPLSNGVNNLPVVVPEDAVVGSTFTRFRYSPTLNLGPNGEADLGEVEDHQIDILEEASITNADSVTVTRNSVANQIFVLANDFESSSVQLEVDRTDATDTAGTVQISQDGRSVIYTPPNGFVGRDSFGYRVQDQNGNIYPALNEPATRVEVNVTFQSNKPIAVDDIFEFPSTVSNQPLNVLDNDIFSLVGGTQIVSVTAGDQGGQVTIEGGQQTIRYTPQPSFSGTEQFFYTISDANGEFSTAQVTINTLPGANLDDRVEFDLQVLDFPNRQPIPGSIEVGEEFYLQVTVDDLDNPANAFDGLASAFLDVLYTDFLVSPVTDGAGNIDVEFGELFSSTGATNLTTGSAEIPGLLEYFGAVQPPGNANQNNSSHPLFVTHSGPTVLFTIKMKADSSGIASFKGDPTDVNNFETVLIGEENSPTTVPQMRFGSTELEIFPPANGVFPAAIDDSFPEALDSEGRLIVPGSEQPFILDVLANDQFGETGQLTDISVNFSNTLGEIDVVDINGTPGDLTDDVLAFTPADNVSGFASFTYTITTLDGVVSRAEVTLNVGTNSFNDDEVDLTMALVDADGNPILNNEVTTGDRFGVQFYAEDIRGITSSFVFAAFQDMMFDSDLITVADTAEGRDPLLGFDVTFGPLWDGTVASGSARRPGIVDEFGTALKLNIANEYLQGTRPVDEPSLVATIFFDATGSALFDQPTQIISGPVESLPFHDTLLGGFNNSVERSHIRYDVLDITLKPANSLQNSILPEDVNGDGRVTPLDAINVITSLGANPEGESTPGKKHLFTDVNGDFRTTPLDAIKVINYLSQNFGINTGEGEGLGGAAQQADLALVADDDDDDLINVLAADQFGLA</sequence>
<dbReference type="EMBL" id="CP036272">
    <property type="protein sequence ID" value="QDT61042.1"/>
    <property type="molecule type" value="Genomic_DNA"/>
</dbReference>
<gene>
    <name evidence="8" type="primary">sdrC</name>
    <name evidence="8" type="ORF">SV7mr_35720</name>
</gene>